<protein>
    <recommendedName>
        <fullName evidence="3">BTB domain-containing protein</fullName>
    </recommendedName>
</protein>
<dbReference type="EMBL" id="PQXO01000122">
    <property type="protein sequence ID" value="TGO89163.1"/>
    <property type="molecule type" value="Genomic_DNA"/>
</dbReference>
<evidence type="ECO:0008006" key="3">
    <source>
        <dbReference type="Google" id="ProtNLM"/>
    </source>
</evidence>
<sequence length="160" mass="18218">MAIDTDSSVVCKAPFEVPACEFYERSALFHGGDMVKVILGPSKDETNNKERVKVCEEKFELFQSKSDESSVNANDQHHNDAVLDLNEWDVETFDMALQWMYTGNVVVNITKPKPFEVIRLYIQFFKIAKALDFQGSYSNIEKNLTAELAAASEEEYDEDD</sequence>
<keyword evidence="2" id="KW-1185">Reference proteome</keyword>
<organism evidence="1 2">
    <name type="scientific">Botrytis porri</name>
    <dbReference type="NCBI Taxonomy" id="87229"/>
    <lineage>
        <taxon>Eukaryota</taxon>
        <taxon>Fungi</taxon>
        <taxon>Dikarya</taxon>
        <taxon>Ascomycota</taxon>
        <taxon>Pezizomycotina</taxon>
        <taxon>Leotiomycetes</taxon>
        <taxon>Helotiales</taxon>
        <taxon>Sclerotiniaceae</taxon>
        <taxon>Botrytis</taxon>
    </lineage>
</organism>
<reference evidence="1 2" key="1">
    <citation type="submission" date="2017-12" db="EMBL/GenBank/DDBJ databases">
        <title>Comparative genomics of Botrytis spp.</title>
        <authorList>
            <person name="Valero-Jimenez C.A."/>
            <person name="Tapia P."/>
            <person name="Veloso J."/>
            <person name="Silva-Moreno E."/>
            <person name="Staats M."/>
            <person name="Valdes J.H."/>
            <person name="Van Kan J.A.L."/>
        </authorList>
    </citation>
    <scope>NUCLEOTIDE SEQUENCE [LARGE SCALE GENOMIC DNA]</scope>
    <source>
        <strain evidence="1 2">MUCL3349</strain>
    </source>
</reference>
<dbReference type="Proteomes" id="UP000297280">
    <property type="component" value="Unassembled WGS sequence"/>
</dbReference>
<dbReference type="AlphaFoldDB" id="A0A4Z1KXR8"/>
<proteinExistence type="predicted"/>
<name>A0A4Z1KXR8_9HELO</name>
<evidence type="ECO:0000313" key="1">
    <source>
        <dbReference type="EMBL" id="TGO89163.1"/>
    </source>
</evidence>
<comment type="caution">
    <text evidence="1">The sequence shown here is derived from an EMBL/GenBank/DDBJ whole genome shotgun (WGS) entry which is preliminary data.</text>
</comment>
<evidence type="ECO:0000313" key="2">
    <source>
        <dbReference type="Proteomes" id="UP000297280"/>
    </source>
</evidence>
<gene>
    <name evidence="1" type="ORF">BPOR_0122g00110</name>
</gene>
<accession>A0A4Z1KXR8</accession>